<dbReference type="EMBL" id="BCWF01000017">
    <property type="protein sequence ID" value="GAT23329.1"/>
    <property type="molecule type" value="Genomic_DNA"/>
</dbReference>
<sequence>MDKLLWSPIHGRSGRDESASSDLKDYHQGIRTWSASHRFIRGLIDTIA</sequence>
<comment type="caution">
    <text evidence="2">The sequence shown here is derived from an EMBL/GenBank/DDBJ whole genome shotgun (WGS) entry which is preliminary data.</text>
</comment>
<evidence type="ECO:0000313" key="3">
    <source>
        <dbReference type="Proteomes" id="UP000075230"/>
    </source>
</evidence>
<accession>A0A146FCF9</accession>
<feature type="compositionally biased region" description="Basic and acidic residues" evidence="1">
    <location>
        <begin position="13"/>
        <end position="22"/>
    </location>
</feature>
<organism evidence="2 3">
    <name type="scientific">Aspergillus kawachii</name>
    <name type="common">White koji mold</name>
    <name type="synonym">Aspergillus awamori var. kawachi</name>
    <dbReference type="NCBI Taxonomy" id="1069201"/>
    <lineage>
        <taxon>Eukaryota</taxon>
        <taxon>Fungi</taxon>
        <taxon>Dikarya</taxon>
        <taxon>Ascomycota</taxon>
        <taxon>Pezizomycotina</taxon>
        <taxon>Eurotiomycetes</taxon>
        <taxon>Eurotiomycetidae</taxon>
        <taxon>Eurotiales</taxon>
        <taxon>Aspergillaceae</taxon>
        <taxon>Aspergillus</taxon>
        <taxon>Aspergillus subgen. Circumdati</taxon>
    </lineage>
</organism>
<protein>
    <submittedName>
        <fullName evidence="2">Uncharacterized protein</fullName>
    </submittedName>
</protein>
<dbReference type="Proteomes" id="UP000075230">
    <property type="component" value="Unassembled WGS sequence"/>
</dbReference>
<gene>
    <name evidence="2" type="ORF">RIB2604_01704670</name>
</gene>
<evidence type="ECO:0000256" key="1">
    <source>
        <dbReference type="SAM" id="MobiDB-lite"/>
    </source>
</evidence>
<reference evidence="3" key="2">
    <citation type="submission" date="2016-02" db="EMBL/GenBank/DDBJ databases">
        <title>Genome sequencing of Aspergillus luchuensis NBRC 4314.</title>
        <authorList>
            <person name="Yamada O."/>
        </authorList>
    </citation>
    <scope>NUCLEOTIDE SEQUENCE [LARGE SCALE GENOMIC DNA]</scope>
    <source>
        <strain evidence="3">RIB 2604</strain>
    </source>
</reference>
<dbReference type="AlphaFoldDB" id="A0A146FCF9"/>
<evidence type="ECO:0000313" key="2">
    <source>
        <dbReference type="EMBL" id="GAT23329.1"/>
    </source>
</evidence>
<feature type="region of interest" description="Disordered" evidence="1">
    <location>
        <begin position="1"/>
        <end position="22"/>
    </location>
</feature>
<reference evidence="2 3" key="1">
    <citation type="journal article" date="2016" name="DNA Res.">
        <title>Genome sequence of Aspergillus luchuensis NBRC 4314.</title>
        <authorList>
            <person name="Yamada O."/>
            <person name="Machida M."/>
            <person name="Hosoyama A."/>
            <person name="Goto M."/>
            <person name="Takahashi T."/>
            <person name="Futagami T."/>
            <person name="Yamagata Y."/>
            <person name="Takeuchi M."/>
            <person name="Kobayashi T."/>
            <person name="Koike H."/>
            <person name="Abe K."/>
            <person name="Asai K."/>
            <person name="Arita M."/>
            <person name="Fujita N."/>
            <person name="Fukuda K."/>
            <person name="Higa K."/>
            <person name="Horikawa H."/>
            <person name="Ishikawa T."/>
            <person name="Jinno K."/>
            <person name="Kato Y."/>
            <person name="Kirimura K."/>
            <person name="Mizutani O."/>
            <person name="Nakasone K."/>
            <person name="Sano M."/>
            <person name="Shiraishi Y."/>
            <person name="Tsukahara M."/>
            <person name="Gomi K."/>
        </authorList>
    </citation>
    <scope>NUCLEOTIDE SEQUENCE [LARGE SCALE GENOMIC DNA]</scope>
    <source>
        <strain evidence="2 3">RIB 2604</strain>
    </source>
</reference>
<proteinExistence type="predicted"/>
<name>A0A146FCF9_ASPKA</name>